<dbReference type="Proteomes" id="UP001341840">
    <property type="component" value="Unassembled WGS sequence"/>
</dbReference>
<reference evidence="2 3" key="1">
    <citation type="journal article" date="2023" name="Plants (Basel)">
        <title>Bridging the Gap: Combining Genomics and Transcriptomics Approaches to Understand Stylosanthes scabra, an Orphan Legume from the Brazilian Caatinga.</title>
        <authorList>
            <person name="Ferreira-Neto J.R.C."/>
            <person name="da Silva M.D."/>
            <person name="Binneck E."/>
            <person name="de Melo N.F."/>
            <person name="da Silva R.H."/>
            <person name="de Melo A.L.T.M."/>
            <person name="Pandolfi V."/>
            <person name="Bustamante F.O."/>
            <person name="Brasileiro-Vidal A.C."/>
            <person name="Benko-Iseppon A.M."/>
        </authorList>
    </citation>
    <scope>NUCLEOTIDE SEQUENCE [LARGE SCALE GENOMIC DNA]</scope>
    <source>
        <tissue evidence="2">Leaves</tissue>
    </source>
</reference>
<feature type="region of interest" description="Disordered" evidence="1">
    <location>
        <begin position="1"/>
        <end position="23"/>
    </location>
</feature>
<dbReference type="EMBL" id="JASCZI010000680">
    <property type="protein sequence ID" value="MED6112958.1"/>
    <property type="molecule type" value="Genomic_DNA"/>
</dbReference>
<gene>
    <name evidence="2" type="ORF">PIB30_066520</name>
</gene>
<feature type="compositionally biased region" description="Basic and acidic residues" evidence="1">
    <location>
        <begin position="8"/>
        <end position="23"/>
    </location>
</feature>
<protein>
    <submittedName>
        <fullName evidence="2">Uncharacterized protein</fullName>
    </submittedName>
</protein>
<comment type="caution">
    <text evidence="2">The sequence shown here is derived from an EMBL/GenBank/DDBJ whole genome shotgun (WGS) entry which is preliminary data.</text>
</comment>
<sequence>QQQNDPDLAQKEHRQECRLQEKREVEEDKMVERTYDDNQVQSRKVSVDGEHPVKAGVRVLEELATTVEQLERSDLERRVSQYEGVRV</sequence>
<proteinExistence type="predicted"/>
<name>A0ABU6QM90_9FABA</name>
<evidence type="ECO:0000313" key="2">
    <source>
        <dbReference type="EMBL" id="MED6112958.1"/>
    </source>
</evidence>
<feature type="non-terminal residue" evidence="2">
    <location>
        <position position="1"/>
    </location>
</feature>
<evidence type="ECO:0000256" key="1">
    <source>
        <dbReference type="SAM" id="MobiDB-lite"/>
    </source>
</evidence>
<keyword evidence="3" id="KW-1185">Reference proteome</keyword>
<evidence type="ECO:0000313" key="3">
    <source>
        <dbReference type="Proteomes" id="UP001341840"/>
    </source>
</evidence>
<organism evidence="2 3">
    <name type="scientific">Stylosanthes scabra</name>
    <dbReference type="NCBI Taxonomy" id="79078"/>
    <lineage>
        <taxon>Eukaryota</taxon>
        <taxon>Viridiplantae</taxon>
        <taxon>Streptophyta</taxon>
        <taxon>Embryophyta</taxon>
        <taxon>Tracheophyta</taxon>
        <taxon>Spermatophyta</taxon>
        <taxon>Magnoliopsida</taxon>
        <taxon>eudicotyledons</taxon>
        <taxon>Gunneridae</taxon>
        <taxon>Pentapetalae</taxon>
        <taxon>rosids</taxon>
        <taxon>fabids</taxon>
        <taxon>Fabales</taxon>
        <taxon>Fabaceae</taxon>
        <taxon>Papilionoideae</taxon>
        <taxon>50 kb inversion clade</taxon>
        <taxon>dalbergioids sensu lato</taxon>
        <taxon>Dalbergieae</taxon>
        <taxon>Pterocarpus clade</taxon>
        <taxon>Stylosanthes</taxon>
    </lineage>
</organism>
<accession>A0ABU6QM90</accession>